<name>A0A5R8WLG3_9BACT</name>
<feature type="domain" description="SnoaL-like" evidence="2">
    <location>
        <begin position="32"/>
        <end position="144"/>
    </location>
</feature>
<accession>A0A5R8WLG3</accession>
<reference evidence="3 4" key="1">
    <citation type="submission" date="2019-05" db="EMBL/GenBank/DDBJ databases">
        <title>Hymenobacter edaphi sp. nov., isolated from abandoned arsenic-contaminated farmland soil.</title>
        <authorList>
            <person name="Nie L."/>
        </authorList>
    </citation>
    <scope>NUCLEOTIDE SEQUENCE [LARGE SCALE GENOMIC DNA]</scope>
    <source>
        <strain evidence="3 4">1-3-3-8</strain>
    </source>
</reference>
<dbReference type="EMBL" id="VAJM01000010">
    <property type="protein sequence ID" value="TLM89982.1"/>
    <property type="molecule type" value="Genomic_DNA"/>
</dbReference>
<evidence type="ECO:0000313" key="4">
    <source>
        <dbReference type="Proteomes" id="UP000305517"/>
    </source>
</evidence>
<sequence>MRLRFVGAILVVALDGAAAVVSPNMTPKPDFRATVQQHLAAIQQHDLAALLRTVTAGEALPLVLPNGQLLRTRQQYVDLHKEWFAETNWVFTPEIITYTETPGMANALVRVKMEDLDAKGQRSNARSNYLTLTFAQEKGEWRLVFDQNTRIVETK</sequence>
<dbReference type="Proteomes" id="UP000305517">
    <property type="component" value="Unassembled WGS sequence"/>
</dbReference>
<dbReference type="SUPFAM" id="SSF54427">
    <property type="entry name" value="NTF2-like"/>
    <property type="match status" value="1"/>
</dbReference>
<dbReference type="AlphaFoldDB" id="A0A5R8WLG3"/>
<feature type="chain" id="PRO_5024288475" description="SnoaL-like domain-containing protein" evidence="1">
    <location>
        <begin position="19"/>
        <end position="155"/>
    </location>
</feature>
<keyword evidence="1" id="KW-0732">Signal</keyword>
<dbReference type="RefSeq" id="WP_138079982.1">
    <property type="nucleotide sequence ID" value="NZ_VAJM01000010.1"/>
</dbReference>
<dbReference type="Gene3D" id="3.10.450.50">
    <property type="match status" value="1"/>
</dbReference>
<proteinExistence type="predicted"/>
<dbReference type="Pfam" id="PF13474">
    <property type="entry name" value="SnoaL_3"/>
    <property type="match status" value="1"/>
</dbReference>
<evidence type="ECO:0000259" key="2">
    <source>
        <dbReference type="Pfam" id="PF13474"/>
    </source>
</evidence>
<feature type="signal peptide" evidence="1">
    <location>
        <begin position="1"/>
        <end position="18"/>
    </location>
</feature>
<evidence type="ECO:0000313" key="3">
    <source>
        <dbReference type="EMBL" id="TLM89982.1"/>
    </source>
</evidence>
<dbReference type="OrthoDB" id="1192239at2"/>
<protein>
    <recommendedName>
        <fullName evidence="2">SnoaL-like domain-containing protein</fullName>
    </recommendedName>
</protein>
<dbReference type="InterPro" id="IPR037401">
    <property type="entry name" value="SnoaL-like"/>
</dbReference>
<comment type="caution">
    <text evidence="3">The sequence shown here is derived from an EMBL/GenBank/DDBJ whole genome shotgun (WGS) entry which is preliminary data.</text>
</comment>
<organism evidence="3 4">
    <name type="scientific">Hymenobacter jeollabukensis</name>
    <dbReference type="NCBI Taxonomy" id="2025313"/>
    <lineage>
        <taxon>Bacteria</taxon>
        <taxon>Pseudomonadati</taxon>
        <taxon>Bacteroidota</taxon>
        <taxon>Cytophagia</taxon>
        <taxon>Cytophagales</taxon>
        <taxon>Hymenobacteraceae</taxon>
        <taxon>Hymenobacter</taxon>
    </lineage>
</organism>
<dbReference type="InterPro" id="IPR032710">
    <property type="entry name" value="NTF2-like_dom_sf"/>
</dbReference>
<gene>
    <name evidence="3" type="ORF">FDY95_18330</name>
</gene>
<keyword evidence="4" id="KW-1185">Reference proteome</keyword>
<evidence type="ECO:0000256" key="1">
    <source>
        <dbReference type="SAM" id="SignalP"/>
    </source>
</evidence>